<dbReference type="PANTHER" id="PTHR24291">
    <property type="entry name" value="CYTOCHROME P450 FAMILY 4"/>
    <property type="match status" value="1"/>
</dbReference>
<gene>
    <name evidence="8" type="ORF">SYV04_39075</name>
</gene>
<dbReference type="InterPro" id="IPR050196">
    <property type="entry name" value="Cytochrome_P450_Monoox"/>
</dbReference>
<dbReference type="Pfam" id="PF00067">
    <property type="entry name" value="p450"/>
    <property type="match status" value="1"/>
</dbReference>
<dbReference type="InterPro" id="IPR002401">
    <property type="entry name" value="Cyt_P450_E_grp-I"/>
</dbReference>
<keyword evidence="4 7" id="KW-0560">Oxidoreductase</keyword>
<organism evidence="8 9">
    <name type="scientific">Hyalangium rubrum</name>
    <dbReference type="NCBI Taxonomy" id="3103134"/>
    <lineage>
        <taxon>Bacteria</taxon>
        <taxon>Pseudomonadati</taxon>
        <taxon>Myxococcota</taxon>
        <taxon>Myxococcia</taxon>
        <taxon>Myxococcales</taxon>
        <taxon>Cystobacterineae</taxon>
        <taxon>Archangiaceae</taxon>
        <taxon>Hyalangium</taxon>
    </lineage>
</organism>
<dbReference type="SUPFAM" id="SSF48264">
    <property type="entry name" value="Cytochrome P450"/>
    <property type="match status" value="1"/>
</dbReference>
<keyword evidence="6 7" id="KW-0503">Monooxygenase</keyword>
<keyword evidence="9" id="KW-1185">Reference proteome</keyword>
<evidence type="ECO:0000256" key="4">
    <source>
        <dbReference type="ARBA" id="ARBA00023002"/>
    </source>
</evidence>
<dbReference type="InterPro" id="IPR036396">
    <property type="entry name" value="Cyt_P450_sf"/>
</dbReference>
<keyword evidence="3 7" id="KW-0479">Metal-binding</keyword>
<keyword evidence="2 7" id="KW-0349">Heme</keyword>
<evidence type="ECO:0000313" key="9">
    <source>
        <dbReference type="Proteomes" id="UP001291309"/>
    </source>
</evidence>
<reference evidence="8 9" key="1">
    <citation type="submission" date="2023-12" db="EMBL/GenBank/DDBJ databases">
        <title>the genome sequence of Hyalangium sp. s54d21.</title>
        <authorList>
            <person name="Zhang X."/>
        </authorList>
    </citation>
    <scope>NUCLEOTIDE SEQUENCE [LARGE SCALE GENOMIC DNA]</scope>
    <source>
        <strain evidence="9">s54d21</strain>
    </source>
</reference>
<protein>
    <submittedName>
        <fullName evidence="8">Cytochrome P450</fullName>
    </submittedName>
</protein>
<sequence>MPAQLRGPRFPPLQTLHFMKDTAGFFRECAERYGDPFIAKLPMGTIAVTGDPEGLREIFSADPAVFEPLSRVVLEPVVGANSLLLLGGERHRRERRLLMPPFHGERMRAYGELMRKSVLQATEGLRPGEPLVALRMTQTLSLEIIIRAVFGVEEPERVRRFGEAIAAYMESYTPLLMLMVPMRRAFGGMGPWARFQRNTQALDALLTEQIARRRADSQNGQDILALLLSARDEEGQPLSDRELKDELLTMLIAGHETTAIGMAWALYWLLRTPEAKQRLDEELGALGTDPEPEALSRLPYLSAVCDETLRLFPVVALVSRKLLSPLVVKGHELPAGMGIMAAITLAHSNPTVFPEPGRFRPERFLERKYSPFEYLPFGGGARRCLGAAFALFEMKVVLGTLLSAHRFSLAHDRPIRPVRRNVTMAPEDGVPLLYEGRQTLKKAA</sequence>
<dbReference type="EMBL" id="JAXIVS010000020">
    <property type="protein sequence ID" value="MDY7232456.1"/>
    <property type="molecule type" value="Genomic_DNA"/>
</dbReference>
<proteinExistence type="inferred from homology"/>
<dbReference type="CDD" id="cd11053">
    <property type="entry name" value="CYP110-like"/>
    <property type="match status" value="1"/>
</dbReference>
<dbReference type="PANTHER" id="PTHR24291:SF50">
    <property type="entry name" value="BIFUNCTIONAL ALBAFLAVENONE MONOOXYGENASE_TERPENE SYNTHASE"/>
    <property type="match status" value="1"/>
</dbReference>
<dbReference type="PRINTS" id="PR00385">
    <property type="entry name" value="P450"/>
</dbReference>
<evidence type="ECO:0000256" key="6">
    <source>
        <dbReference type="ARBA" id="ARBA00023033"/>
    </source>
</evidence>
<dbReference type="PROSITE" id="PS00086">
    <property type="entry name" value="CYTOCHROME_P450"/>
    <property type="match status" value="1"/>
</dbReference>
<dbReference type="Gene3D" id="1.10.630.10">
    <property type="entry name" value="Cytochrome P450"/>
    <property type="match status" value="1"/>
</dbReference>
<evidence type="ECO:0000256" key="7">
    <source>
        <dbReference type="RuleBase" id="RU000461"/>
    </source>
</evidence>
<accession>A0ABU5HGT9</accession>
<dbReference type="InterPro" id="IPR001128">
    <property type="entry name" value="Cyt_P450"/>
</dbReference>
<dbReference type="InterPro" id="IPR017972">
    <property type="entry name" value="Cyt_P450_CS"/>
</dbReference>
<keyword evidence="5 7" id="KW-0408">Iron</keyword>
<dbReference type="PRINTS" id="PR00463">
    <property type="entry name" value="EP450I"/>
</dbReference>
<evidence type="ECO:0000256" key="5">
    <source>
        <dbReference type="ARBA" id="ARBA00023004"/>
    </source>
</evidence>
<dbReference type="Proteomes" id="UP001291309">
    <property type="component" value="Unassembled WGS sequence"/>
</dbReference>
<comment type="similarity">
    <text evidence="1 7">Belongs to the cytochrome P450 family.</text>
</comment>
<comment type="caution">
    <text evidence="8">The sequence shown here is derived from an EMBL/GenBank/DDBJ whole genome shotgun (WGS) entry which is preliminary data.</text>
</comment>
<dbReference type="RefSeq" id="WP_321551170.1">
    <property type="nucleotide sequence ID" value="NZ_JAXIVS010000020.1"/>
</dbReference>
<evidence type="ECO:0000256" key="3">
    <source>
        <dbReference type="ARBA" id="ARBA00022723"/>
    </source>
</evidence>
<evidence type="ECO:0000256" key="2">
    <source>
        <dbReference type="ARBA" id="ARBA00022617"/>
    </source>
</evidence>
<name>A0ABU5HGT9_9BACT</name>
<evidence type="ECO:0000256" key="1">
    <source>
        <dbReference type="ARBA" id="ARBA00010617"/>
    </source>
</evidence>
<evidence type="ECO:0000313" key="8">
    <source>
        <dbReference type="EMBL" id="MDY7232456.1"/>
    </source>
</evidence>